<accession>B0EKW7</accession>
<dbReference type="EMBL" id="DS549792">
    <property type="protein sequence ID" value="EDR24824.1"/>
    <property type="molecule type" value="Genomic_DNA"/>
</dbReference>
<dbReference type="GeneID" id="5883922"/>
<evidence type="ECO:0000313" key="3">
    <source>
        <dbReference type="Proteomes" id="UP000008076"/>
    </source>
</evidence>
<organism evidence="3">
    <name type="scientific">Entamoeba dispar (strain ATCC PRA-260 / SAW760)</name>
    <dbReference type="NCBI Taxonomy" id="370354"/>
    <lineage>
        <taxon>Eukaryota</taxon>
        <taxon>Amoebozoa</taxon>
        <taxon>Evosea</taxon>
        <taxon>Archamoebae</taxon>
        <taxon>Mastigamoebida</taxon>
        <taxon>Entamoebidae</taxon>
        <taxon>Entamoeba</taxon>
    </lineage>
</organism>
<sequence length="211" mass="24877">MMQQEYYQKIIQFYGEYQQKEIEYNQWAKSYSEFQQYVDAKNIEKKQLEQRLKELKEQYNLLNIQQIPIRDDVEVKKALNPFSTLLHKWYGIDFDDYEILFPKQDETIETSIINLDHIMICVVTTENKIIGIYLESEFTSEEEMEVSLFNLTSSKSFPSNSTFKAKVISQANSLTIPNELEIKGNELKLLNRRNGISGTNIIETISILRFS</sequence>
<evidence type="ECO:0000256" key="1">
    <source>
        <dbReference type="SAM" id="Coils"/>
    </source>
</evidence>
<dbReference type="VEuPathDB" id="AmoebaDB:EDI_100240"/>
<feature type="coiled-coil region" evidence="1">
    <location>
        <begin position="31"/>
        <end position="65"/>
    </location>
</feature>
<dbReference type="KEGG" id="edi:EDI_100240"/>
<reference evidence="3" key="1">
    <citation type="submission" date="2007-12" db="EMBL/GenBank/DDBJ databases">
        <title>Annotation of Entamoeba dispar SAW760.</title>
        <authorList>
            <person name="Lorenzi H."/>
            <person name="Inman J."/>
            <person name="Schobel S."/>
            <person name="Amedeo P."/>
            <person name="Caler E."/>
        </authorList>
    </citation>
    <scope>NUCLEOTIDE SEQUENCE [LARGE SCALE GENOMIC DNA]</scope>
    <source>
        <strain evidence="3">ATCC PRA-260 / SAW760</strain>
    </source>
</reference>
<keyword evidence="1" id="KW-0175">Coiled coil</keyword>
<dbReference type="eggNOG" id="ENOG502R9WZ">
    <property type="taxonomic scope" value="Eukaryota"/>
</dbReference>
<dbReference type="OrthoDB" id="10386888at2759"/>
<name>B0EKW7_ENTDS</name>
<dbReference type="OMA" id="HIMICVV"/>
<dbReference type="AlphaFoldDB" id="B0EKW7"/>
<dbReference type="RefSeq" id="XP_001738824.1">
    <property type="nucleotide sequence ID" value="XM_001738772.1"/>
</dbReference>
<gene>
    <name evidence="2" type="ORF">EDI_100240</name>
</gene>
<protein>
    <submittedName>
        <fullName evidence="2">Uncharacterized protein</fullName>
    </submittedName>
</protein>
<proteinExistence type="predicted"/>
<dbReference type="Proteomes" id="UP000008076">
    <property type="component" value="Unassembled WGS sequence"/>
</dbReference>
<keyword evidence="3" id="KW-1185">Reference proteome</keyword>
<evidence type="ECO:0000313" key="2">
    <source>
        <dbReference type="EMBL" id="EDR24824.1"/>
    </source>
</evidence>